<dbReference type="Pfam" id="PF00072">
    <property type="entry name" value="Response_reg"/>
    <property type="match status" value="1"/>
</dbReference>
<gene>
    <name evidence="6" type="ORF">MHPYR_30084</name>
</gene>
<dbReference type="Gene3D" id="3.20.20.450">
    <property type="entry name" value="EAL domain"/>
    <property type="match status" value="1"/>
</dbReference>
<dbReference type="PROSITE" id="PS50110">
    <property type="entry name" value="RESPONSE_REGULATORY"/>
    <property type="match status" value="1"/>
</dbReference>
<organism evidence="6">
    <name type="scientific">uncultured Mycobacterium sp</name>
    <dbReference type="NCBI Taxonomy" id="171292"/>
    <lineage>
        <taxon>Bacteria</taxon>
        <taxon>Bacillati</taxon>
        <taxon>Actinomycetota</taxon>
        <taxon>Actinomycetes</taxon>
        <taxon>Mycobacteriales</taxon>
        <taxon>Mycobacteriaceae</taxon>
        <taxon>Mycobacterium</taxon>
        <taxon>environmental samples</taxon>
    </lineage>
</organism>
<dbReference type="CDD" id="cd01948">
    <property type="entry name" value="EAL"/>
    <property type="match status" value="1"/>
</dbReference>
<evidence type="ECO:0000256" key="1">
    <source>
        <dbReference type="PROSITE-ProRule" id="PRU00169"/>
    </source>
</evidence>
<dbReference type="Gene3D" id="3.30.70.270">
    <property type="match status" value="1"/>
</dbReference>
<dbReference type="NCBIfam" id="TIGR00254">
    <property type="entry name" value="GGDEF"/>
    <property type="match status" value="1"/>
</dbReference>
<dbReference type="GO" id="GO:0000160">
    <property type="term" value="P:phosphorelay signal transduction system"/>
    <property type="evidence" value="ECO:0007669"/>
    <property type="project" value="InterPro"/>
</dbReference>
<dbReference type="InterPro" id="IPR000160">
    <property type="entry name" value="GGDEF_dom"/>
</dbReference>
<dbReference type="PROSITE" id="PS50883">
    <property type="entry name" value="EAL"/>
    <property type="match status" value="1"/>
</dbReference>
<keyword evidence="1" id="KW-0597">Phosphoprotein</keyword>
<name>A0A1Y5PBQ0_9MYCO</name>
<dbReference type="SMART" id="SM00091">
    <property type="entry name" value="PAS"/>
    <property type="match status" value="1"/>
</dbReference>
<dbReference type="SUPFAM" id="SSF141868">
    <property type="entry name" value="EAL domain-like"/>
    <property type="match status" value="1"/>
</dbReference>
<dbReference type="InterPro" id="IPR029787">
    <property type="entry name" value="Nucleotide_cyclase"/>
</dbReference>
<dbReference type="Gene3D" id="3.30.450.20">
    <property type="entry name" value="PAS domain"/>
    <property type="match status" value="1"/>
</dbReference>
<dbReference type="SUPFAM" id="SSF55785">
    <property type="entry name" value="PYP-like sensor domain (PAS domain)"/>
    <property type="match status" value="1"/>
</dbReference>
<dbReference type="PROSITE" id="PS50112">
    <property type="entry name" value="PAS"/>
    <property type="match status" value="1"/>
</dbReference>
<dbReference type="Gene3D" id="3.40.50.2300">
    <property type="match status" value="1"/>
</dbReference>
<evidence type="ECO:0000259" key="5">
    <source>
        <dbReference type="PROSITE" id="PS50887"/>
    </source>
</evidence>
<proteinExistence type="predicted"/>
<dbReference type="SMART" id="SM00267">
    <property type="entry name" value="GGDEF"/>
    <property type="match status" value="1"/>
</dbReference>
<dbReference type="SMART" id="SM00052">
    <property type="entry name" value="EAL"/>
    <property type="match status" value="1"/>
</dbReference>
<dbReference type="InterPro" id="IPR043128">
    <property type="entry name" value="Rev_trsase/Diguanyl_cyclase"/>
</dbReference>
<dbReference type="AlphaFoldDB" id="A0A1Y5PBQ0"/>
<dbReference type="InterPro" id="IPR001789">
    <property type="entry name" value="Sig_transdc_resp-reg_receiver"/>
</dbReference>
<dbReference type="GO" id="GO:0006355">
    <property type="term" value="P:regulation of DNA-templated transcription"/>
    <property type="evidence" value="ECO:0007669"/>
    <property type="project" value="InterPro"/>
</dbReference>
<evidence type="ECO:0000259" key="3">
    <source>
        <dbReference type="PROSITE" id="PS50112"/>
    </source>
</evidence>
<evidence type="ECO:0000259" key="2">
    <source>
        <dbReference type="PROSITE" id="PS50110"/>
    </source>
</evidence>
<dbReference type="SUPFAM" id="SSF52172">
    <property type="entry name" value="CheY-like"/>
    <property type="match status" value="1"/>
</dbReference>
<dbReference type="NCBIfam" id="TIGR00229">
    <property type="entry name" value="sensory_box"/>
    <property type="match status" value="1"/>
</dbReference>
<dbReference type="Pfam" id="PF00990">
    <property type="entry name" value="GGDEF"/>
    <property type="match status" value="1"/>
</dbReference>
<evidence type="ECO:0000313" key="6">
    <source>
        <dbReference type="EMBL" id="SBS76087.1"/>
    </source>
</evidence>
<dbReference type="InterPro" id="IPR000014">
    <property type="entry name" value="PAS"/>
</dbReference>
<accession>A0A1Y5PBQ0</accession>
<dbReference type="InterPro" id="IPR001633">
    <property type="entry name" value="EAL_dom"/>
</dbReference>
<dbReference type="CDD" id="cd17546">
    <property type="entry name" value="REC_hyHK_CKI1_RcsC-like"/>
    <property type="match status" value="1"/>
</dbReference>
<evidence type="ECO:0000259" key="4">
    <source>
        <dbReference type="PROSITE" id="PS50883"/>
    </source>
</evidence>
<dbReference type="EMBL" id="FLQS01000023">
    <property type="protein sequence ID" value="SBS76087.1"/>
    <property type="molecule type" value="Genomic_DNA"/>
</dbReference>
<feature type="domain" description="Response regulatory" evidence="2">
    <location>
        <begin position="48"/>
        <end position="164"/>
    </location>
</feature>
<feature type="modified residue" description="4-aspartylphosphate" evidence="1">
    <location>
        <position position="97"/>
    </location>
</feature>
<dbReference type="InterPro" id="IPR052155">
    <property type="entry name" value="Biofilm_reg_signaling"/>
</dbReference>
<feature type="domain" description="PAS" evidence="3">
    <location>
        <begin position="338"/>
        <end position="408"/>
    </location>
</feature>
<dbReference type="CDD" id="cd00130">
    <property type="entry name" value="PAS"/>
    <property type="match status" value="1"/>
</dbReference>
<protein>
    <submittedName>
        <fullName evidence="6">Response regulator receiver modulated diguanylate cyclase/phosphodiesterase with PAS/PAC sensor(S)</fullName>
    </submittedName>
</protein>
<dbReference type="SUPFAM" id="SSF55781">
    <property type="entry name" value="GAF domain-like"/>
    <property type="match status" value="1"/>
</dbReference>
<dbReference type="SMART" id="SM00448">
    <property type="entry name" value="REC"/>
    <property type="match status" value="1"/>
</dbReference>
<sequence length="911" mass="99425">MWDDAWLRDDVGVEVGVLVPDEARQGSLIPVPTDRDARAPVATESQQTVLVVDDDARLRDLLCTVLTPLDCEIVQAGSGEEALTALLQRKVAVIVMDINMPGMDGFETAQLIREADEMASTPIIFLTGQADDGDLDRGYDLGAVDFLLKPVSAGVLYAKVKALLELDRSFARLRREAANLHEQQMQAARSAETRQREELALTRRRARLATIFTEGSLDLSSLEKTIVTELSQMFDAECLLRLPTDDHDWHDSFSHNETDRTSALPQAWLVEHLVGRIEGVTPQRSVMFEELTARGERVGYLCVGRADGSAFSEVELASFRGVSAAAALALANATLYRVQTEYAAVMQATADAILAVDASGVIRSCNKAATALLSGHSETLIGRSIVELAVDADRDRLREQLDVTLAMQQEVSLEMAFAADARRPVDVLITLSPIGDSDDLHVAVVVHDLTEIKQAQLVISHLASHDPLTDLANRRQLNERLADLVHRREHGTLAALLYMDVNRFKSVNDTYGHDTGDELLVGVASRLRSAAGSDALVCRIGGDEFIVLLEHVPSMSAAVSAGNRILEVVQEQPVSCKNATIRPSLSMGVSGLGASAHTPEELLSQADMAMFESKKNRLNECVLYTDLIGSRHKGKIDLRAEVSGAIARSEFRIAYQPIVNSATGALFGLEALVRWRVGDEEMPAEEIIALAESAGQTGPLSRWILARSFEDYASLGRSDLKLHVNLSPDHVIAAGFLDDLTGAQHDNRISPENVCLELAELTFYADPVAARLALRQARGIGFNLAIDDFGTDHASMTNLLHVPVDWLKIDRTFVAQLHDDQRVQRLVRSQIALAACMQVDLIAEGVENQEQADWLRDAGCALQQGFLYAHPIEAADLVANVENWAAVWASHRPARNDLPSTTMSAHESEGV</sequence>
<dbReference type="CDD" id="cd01949">
    <property type="entry name" value="GGDEF"/>
    <property type="match status" value="1"/>
</dbReference>
<reference evidence="6" key="1">
    <citation type="submission" date="2016-03" db="EMBL/GenBank/DDBJ databases">
        <authorList>
            <person name="Ploux O."/>
        </authorList>
    </citation>
    <scope>NUCLEOTIDE SEQUENCE</scope>
    <source>
        <strain evidence="6">UC10</strain>
    </source>
</reference>
<dbReference type="PANTHER" id="PTHR44757:SF2">
    <property type="entry name" value="BIOFILM ARCHITECTURE MAINTENANCE PROTEIN MBAA"/>
    <property type="match status" value="1"/>
</dbReference>
<dbReference type="PROSITE" id="PS50887">
    <property type="entry name" value="GGDEF"/>
    <property type="match status" value="1"/>
</dbReference>
<dbReference type="PANTHER" id="PTHR44757">
    <property type="entry name" value="DIGUANYLATE CYCLASE DGCP"/>
    <property type="match status" value="1"/>
</dbReference>
<feature type="domain" description="GGDEF" evidence="5">
    <location>
        <begin position="492"/>
        <end position="626"/>
    </location>
</feature>
<feature type="domain" description="EAL" evidence="4">
    <location>
        <begin position="635"/>
        <end position="885"/>
    </location>
</feature>
<dbReference type="InterPro" id="IPR011006">
    <property type="entry name" value="CheY-like_superfamily"/>
</dbReference>
<dbReference type="InterPro" id="IPR035965">
    <property type="entry name" value="PAS-like_dom_sf"/>
</dbReference>
<dbReference type="Pfam" id="PF00989">
    <property type="entry name" value="PAS"/>
    <property type="match status" value="1"/>
</dbReference>
<dbReference type="InterPro" id="IPR035919">
    <property type="entry name" value="EAL_sf"/>
</dbReference>
<dbReference type="Gene3D" id="3.30.450.40">
    <property type="match status" value="1"/>
</dbReference>
<dbReference type="InterPro" id="IPR013767">
    <property type="entry name" value="PAS_fold"/>
</dbReference>
<dbReference type="SUPFAM" id="SSF55073">
    <property type="entry name" value="Nucleotide cyclase"/>
    <property type="match status" value="1"/>
</dbReference>
<dbReference type="InterPro" id="IPR029016">
    <property type="entry name" value="GAF-like_dom_sf"/>
</dbReference>
<dbReference type="Pfam" id="PF00563">
    <property type="entry name" value="EAL"/>
    <property type="match status" value="1"/>
</dbReference>